<dbReference type="Proteomes" id="UP000003915">
    <property type="component" value="Unassembled WGS sequence"/>
</dbReference>
<gene>
    <name evidence="1" type="ORF">LTSEUGA_2974</name>
</gene>
<organism evidence="1 2">
    <name type="scientific">Salmonella enterica subsp. enterica serovar Uganda str. R8-3404</name>
    <dbReference type="NCBI Taxonomy" id="913083"/>
    <lineage>
        <taxon>Bacteria</taxon>
        <taxon>Pseudomonadati</taxon>
        <taxon>Pseudomonadota</taxon>
        <taxon>Gammaproteobacteria</taxon>
        <taxon>Enterobacterales</taxon>
        <taxon>Enterobacteriaceae</taxon>
        <taxon>Salmonella</taxon>
    </lineage>
</organism>
<accession>A0A6C8H0X5</accession>
<evidence type="ECO:0000313" key="2">
    <source>
        <dbReference type="Proteomes" id="UP000003915"/>
    </source>
</evidence>
<feature type="non-terminal residue" evidence="1">
    <location>
        <position position="36"/>
    </location>
</feature>
<name>A0A6C8H0X5_SALET</name>
<dbReference type="AlphaFoldDB" id="A0A6C8H0X5"/>
<sequence length="36" mass="3786">MYAGDAFVTQAVDQDVDLRVAFYGADAPGSAARSSY</sequence>
<proteinExistence type="predicted"/>
<dbReference type="EMBL" id="AFCV01000755">
    <property type="protein sequence ID" value="EHC90817.1"/>
    <property type="molecule type" value="Genomic_DNA"/>
</dbReference>
<evidence type="ECO:0000313" key="1">
    <source>
        <dbReference type="EMBL" id="EHC90817.1"/>
    </source>
</evidence>
<comment type="caution">
    <text evidence="1">The sequence shown here is derived from an EMBL/GenBank/DDBJ whole genome shotgun (WGS) entry which is preliminary data.</text>
</comment>
<reference evidence="1 2" key="1">
    <citation type="journal article" date="2011" name="BMC Genomics">
        <title>Genome sequencing reveals diversification of virulence factor content and possible host adaptation in distinct subpopulations of Salmonella enterica.</title>
        <authorList>
            <person name="den Bakker H.C."/>
            <person name="Moreno Switt A.I."/>
            <person name="Govoni G."/>
            <person name="Cummings C.A."/>
            <person name="Ranieri M.L."/>
            <person name="Degoricija L."/>
            <person name="Hoelzer K."/>
            <person name="Rodriguez-Rivera L.D."/>
            <person name="Brown S."/>
            <person name="Bolchacova E."/>
            <person name="Furtado M.R."/>
            <person name="Wiedmann M."/>
        </authorList>
    </citation>
    <scope>NUCLEOTIDE SEQUENCE [LARGE SCALE GENOMIC DNA]</scope>
    <source>
        <strain evidence="1 2">R8-3404</strain>
    </source>
</reference>
<protein>
    <submittedName>
        <fullName evidence="1">Uncharacterized protein</fullName>
    </submittedName>
</protein>